<accession>A0A343JBT8</accession>
<dbReference type="RefSeq" id="WP_119865136.1">
    <property type="nucleotide sequence ID" value="NZ_CP016786.1"/>
</dbReference>
<dbReference type="AlphaFoldDB" id="A0A343JBT8"/>
<feature type="active site" evidence="2">
    <location>
        <position position="173"/>
    </location>
</feature>
<dbReference type="GO" id="GO:0005886">
    <property type="term" value="C:plasma membrane"/>
    <property type="evidence" value="ECO:0007669"/>
    <property type="project" value="UniProtKB-SubCell"/>
</dbReference>
<name>A0A343JBT8_9CLOT</name>
<comment type="subcellular location">
    <subcellularLocation>
        <location evidence="1">Cell membrane</location>
    </subcellularLocation>
</comment>
<dbReference type="InterPro" id="IPR005081">
    <property type="entry name" value="SpoIIGA"/>
</dbReference>
<feature type="transmembrane region" description="Helical" evidence="3">
    <location>
        <begin position="123"/>
        <end position="141"/>
    </location>
</feature>
<dbReference type="Pfam" id="PF03419">
    <property type="entry name" value="Peptidase_U4"/>
    <property type="match status" value="1"/>
</dbReference>
<evidence type="ECO:0000313" key="5">
    <source>
        <dbReference type="Proteomes" id="UP000264883"/>
    </source>
</evidence>
<evidence type="ECO:0000313" key="4">
    <source>
        <dbReference type="EMBL" id="ASW42996.1"/>
    </source>
</evidence>
<keyword evidence="1" id="KW-1003">Cell membrane</keyword>
<keyword evidence="1" id="KW-0749">Sporulation</keyword>
<dbReference type="GO" id="GO:0030435">
    <property type="term" value="P:sporulation resulting in formation of a cellular spore"/>
    <property type="evidence" value="ECO:0007669"/>
    <property type="project" value="UniProtKB-KW"/>
</dbReference>
<dbReference type="KEGG" id="cia:BEN51_05765"/>
<keyword evidence="1" id="KW-0378">Hydrolase</keyword>
<dbReference type="EC" id="3.4.23.-" evidence="1"/>
<feature type="transmembrane region" description="Helical" evidence="3">
    <location>
        <begin position="34"/>
        <end position="50"/>
    </location>
</feature>
<dbReference type="GO" id="GO:0030436">
    <property type="term" value="P:asexual sporulation"/>
    <property type="evidence" value="ECO:0007669"/>
    <property type="project" value="InterPro"/>
</dbReference>
<dbReference type="EMBL" id="CP016786">
    <property type="protein sequence ID" value="ASW42996.1"/>
    <property type="molecule type" value="Genomic_DNA"/>
</dbReference>
<feature type="transmembrane region" description="Helical" evidence="3">
    <location>
        <begin position="6"/>
        <end position="27"/>
    </location>
</feature>
<keyword evidence="3" id="KW-0812">Transmembrane</keyword>
<keyword evidence="1" id="KW-0064">Aspartyl protease</keyword>
<dbReference type="Proteomes" id="UP000264883">
    <property type="component" value="Chromosome"/>
</dbReference>
<keyword evidence="1" id="KW-0645">Protease</keyword>
<comment type="function">
    <text evidence="1">Probable aspartic protease that is responsible for the proteolytic cleavage of the RNA polymerase sigma E factor (SigE/spoIIGB) to yield the active peptide in the mother cell during sporulation. Responds to a signal from the forespore that is triggered by the extracellular signal protein SpoIIR.</text>
</comment>
<protein>
    <recommendedName>
        <fullName evidence="1">Sporulation sigma-E factor-processing peptidase</fullName>
        <ecNumber evidence="1">3.4.23.-</ecNumber>
    </recommendedName>
    <alternativeName>
        <fullName evidence="1">Membrane-associated aspartic protease</fullName>
    </alternativeName>
    <alternativeName>
        <fullName evidence="1">Stage II sporulation protein GA</fullName>
    </alternativeName>
</protein>
<keyword evidence="1 3" id="KW-0472">Membrane</keyword>
<feature type="transmembrane region" description="Helical" evidence="3">
    <location>
        <begin position="85"/>
        <end position="103"/>
    </location>
</feature>
<organism evidence="4 5">
    <name type="scientific">Clostridium isatidis</name>
    <dbReference type="NCBI Taxonomy" id="182773"/>
    <lineage>
        <taxon>Bacteria</taxon>
        <taxon>Bacillati</taxon>
        <taxon>Bacillota</taxon>
        <taxon>Clostridia</taxon>
        <taxon>Eubacteriales</taxon>
        <taxon>Clostridiaceae</taxon>
        <taxon>Clostridium</taxon>
    </lineage>
</organism>
<dbReference type="OrthoDB" id="2690199at2"/>
<gene>
    <name evidence="4" type="ORF">BEN51_05765</name>
</gene>
<dbReference type="GO" id="GO:0004190">
    <property type="term" value="F:aspartic-type endopeptidase activity"/>
    <property type="evidence" value="ECO:0007669"/>
    <property type="project" value="UniProtKB-KW"/>
</dbReference>
<dbReference type="PIRSF" id="PIRSF018571">
    <property type="entry name" value="SpoIIGA"/>
    <property type="match status" value="1"/>
</dbReference>
<comment type="similarity">
    <text evidence="1">Belongs to the peptidase U4 family.</text>
</comment>
<keyword evidence="3" id="KW-1133">Transmembrane helix</keyword>
<reference evidence="4 5" key="1">
    <citation type="submission" date="2016-08" db="EMBL/GenBank/DDBJ databases">
        <title>Complete Genome Sequence Of The Indigo Reducing Clostridium isatidis DSM15098.</title>
        <authorList>
            <person name="Little G.T."/>
            <person name="Minton N.P."/>
        </authorList>
    </citation>
    <scope>NUCLEOTIDE SEQUENCE [LARGE SCALE GENOMIC DNA]</scope>
    <source>
        <strain evidence="4 5">DSM 15098</strain>
    </source>
</reference>
<evidence type="ECO:0000256" key="2">
    <source>
        <dbReference type="PIRSR" id="PIRSR018571-1"/>
    </source>
</evidence>
<keyword evidence="5" id="KW-1185">Reference proteome</keyword>
<proteinExistence type="inferred from homology"/>
<sequence length="265" mass="30944">MIVYIDILIIENFIINLFLLLVTMKLLRYEYNRKIYIAALIGALYTLVIFSEISFLYSMIVKVLMVFIMVIICQNKIMLKNIIRMVSVFFIVSFTLSGLSFSFSLMNNQYSLFQNFQIRNFTIKYLIIAVMVLYIILNRLIDLIKERSLIKNFIYEIEIRDEDNVIYLKGLLDTGNGLREPVTNLPCIIIENDLIKSLKIDKNEKYYINYNTITEKGSLQGFKSKKIRIRGKNSEWVNVEAIICASKTKLSKENEFNALLSRGVI</sequence>
<dbReference type="GO" id="GO:0006508">
    <property type="term" value="P:proteolysis"/>
    <property type="evidence" value="ECO:0007669"/>
    <property type="project" value="UniProtKB-KW"/>
</dbReference>
<evidence type="ECO:0000256" key="3">
    <source>
        <dbReference type="SAM" id="Phobius"/>
    </source>
</evidence>
<evidence type="ECO:0000256" key="1">
    <source>
        <dbReference type="PIRNR" id="PIRNR018571"/>
    </source>
</evidence>